<dbReference type="EMBL" id="LN714489">
    <property type="protein sequence ID" value="CEL71535.1"/>
    <property type="molecule type" value="Genomic_DNA"/>
</dbReference>
<evidence type="ECO:0000256" key="1">
    <source>
        <dbReference type="ARBA" id="ARBA00006889"/>
    </source>
</evidence>
<dbReference type="InterPro" id="IPR047202">
    <property type="entry name" value="Lipocalin_Blc-like_dom"/>
</dbReference>
<dbReference type="GO" id="GO:0000302">
    <property type="term" value="P:response to reactive oxygen species"/>
    <property type="evidence" value="ECO:0007669"/>
    <property type="project" value="TreeGrafter"/>
</dbReference>
<dbReference type="PIRSF" id="PIRSF036893">
    <property type="entry name" value="Lipocalin_ApoD"/>
    <property type="match status" value="1"/>
</dbReference>
<evidence type="ECO:0000256" key="2">
    <source>
        <dbReference type="PIRNR" id="PIRNR036893"/>
    </source>
</evidence>
<accession>A0A0F7UST8</accession>
<organism evidence="4">
    <name type="scientific">Toxoplasma gondii (strain ATCC 50861 / VEG)</name>
    <dbReference type="NCBI Taxonomy" id="432359"/>
    <lineage>
        <taxon>Eukaryota</taxon>
        <taxon>Sar</taxon>
        <taxon>Alveolata</taxon>
        <taxon>Apicomplexa</taxon>
        <taxon>Conoidasida</taxon>
        <taxon>Coccidia</taxon>
        <taxon>Eucoccidiorida</taxon>
        <taxon>Eimeriorina</taxon>
        <taxon>Sarcocystidae</taxon>
        <taxon>Toxoplasma</taxon>
    </lineage>
</organism>
<dbReference type="InterPro" id="IPR022271">
    <property type="entry name" value="Lipocalin_ApoD"/>
</dbReference>
<dbReference type="InterPro" id="IPR012674">
    <property type="entry name" value="Calycin"/>
</dbReference>
<dbReference type="CDD" id="cd19438">
    <property type="entry name" value="lipocalin_Blc-like"/>
    <property type="match status" value="1"/>
</dbReference>
<keyword evidence="2" id="KW-0732">Signal</keyword>
<dbReference type="Pfam" id="PF08212">
    <property type="entry name" value="Lipocalin_2"/>
    <property type="match status" value="1"/>
</dbReference>
<dbReference type="InterPro" id="IPR000566">
    <property type="entry name" value="Lipocln_cytosolic_FA-bd_dom"/>
</dbReference>
<evidence type="ECO:0000259" key="3">
    <source>
        <dbReference type="Pfam" id="PF08212"/>
    </source>
</evidence>
<gene>
    <name evidence="4" type="ORF">BN1205_012995</name>
</gene>
<evidence type="ECO:0000313" key="4">
    <source>
        <dbReference type="EMBL" id="CEL71535.1"/>
    </source>
</evidence>
<dbReference type="PANTHER" id="PTHR10612:SF34">
    <property type="entry name" value="APOLIPOPROTEIN D"/>
    <property type="match status" value="1"/>
</dbReference>
<sequence length="200" mass="22673">MPAKIGILTIFTVVLTSLTEAASNKEVQAMKNLDIRRYAGIWYEQASSRAAKATFELGCHCSFAEYSWTPGSTAVDVRNSCKRQQFSEVRGKAYPVSPVSQDGIIEEARFYVDFTERDPPSTDPGNYWVLWTDYNYAIVGGPRPSKYFFFLSRASQITEDELEYMRKRALEAGMLSVDLLPPFLVRTDQDPHLCREAATR</sequence>
<protein>
    <recommendedName>
        <fullName evidence="3">Lipocalin/cytosolic fatty-acid binding domain-containing protein</fullName>
    </recommendedName>
</protein>
<feature type="signal peptide" evidence="2">
    <location>
        <begin position="1"/>
        <end position="21"/>
    </location>
</feature>
<dbReference type="Gene3D" id="2.40.128.20">
    <property type="match status" value="1"/>
</dbReference>
<dbReference type="GO" id="GO:0005737">
    <property type="term" value="C:cytoplasm"/>
    <property type="evidence" value="ECO:0007669"/>
    <property type="project" value="TreeGrafter"/>
</dbReference>
<name>A0A0F7UST8_TOXGV</name>
<dbReference type="SUPFAM" id="SSF50814">
    <property type="entry name" value="Lipocalins"/>
    <property type="match status" value="1"/>
</dbReference>
<comment type="similarity">
    <text evidence="1 2">Belongs to the calycin superfamily. Lipocalin family.</text>
</comment>
<feature type="domain" description="Lipocalin/cytosolic fatty-acid binding" evidence="3">
    <location>
        <begin position="33"/>
        <end position="174"/>
    </location>
</feature>
<feature type="chain" id="PRO_5013437579" description="Lipocalin/cytosolic fatty-acid binding domain-containing protein" evidence="2">
    <location>
        <begin position="22"/>
        <end position="200"/>
    </location>
</feature>
<dbReference type="AlphaFoldDB" id="A0A0F7UST8"/>
<dbReference type="GO" id="GO:0006629">
    <property type="term" value="P:lipid metabolic process"/>
    <property type="evidence" value="ECO:0007669"/>
    <property type="project" value="TreeGrafter"/>
</dbReference>
<dbReference type="PANTHER" id="PTHR10612">
    <property type="entry name" value="APOLIPOPROTEIN D"/>
    <property type="match status" value="1"/>
</dbReference>
<reference evidence="4" key="1">
    <citation type="journal article" date="2015" name="PLoS ONE">
        <title>Comprehensive Evaluation of Toxoplasma gondii VEG and Neospora caninum LIV Genomes with Tachyzoite Stage Transcriptome and Proteome Defines Novel Transcript Features.</title>
        <authorList>
            <person name="Ramaprasad A."/>
            <person name="Mourier T."/>
            <person name="Naeem R."/>
            <person name="Malas T.B."/>
            <person name="Moussa E."/>
            <person name="Panigrahi A."/>
            <person name="Vermont S.J."/>
            <person name="Otto T.D."/>
            <person name="Wastling J."/>
            <person name="Pain A."/>
        </authorList>
    </citation>
    <scope>NUCLEOTIDE SEQUENCE</scope>
    <source>
        <strain evidence="4">VEG</strain>
    </source>
</reference>
<proteinExistence type="inferred from homology"/>